<keyword evidence="2" id="KW-0479">Metal-binding</keyword>
<dbReference type="Proteomes" id="UP000478052">
    <property type="component" value="Unassembled WGS sequence"/>
</dbReference>
<keyword evidence="3" id="KW-0863">Zinc-finger</keyword>
<dbReference type="PANTHER" id="PTHR46481">
    <property type="entry name" value="ZINC FINGER BED DOMAIN-CONTAINING PROTEIN 4"/>
    <property type="match status" value="1"/>
</dbReference>
<evidence type="ECO:0000256" key="6">
    <source>
        <dbReference type="SAM" id="MobiDB-lite"/>
    </source>
</evidence>
<evidence type="ECO:0000256" key="1">
    <source>
        <dbReference type="ARBA" id="ARBA00004123"/>
    </source>
</evidence>
<keyword evidence="4" id="KW-0862">Zinc</keyword>
<feature type="domain" description="DUF659" evidence="7">
    <location>
        <begin position="127"/>
        <end position="275"/>
    </location>
</feature>
<keyword evidence="5" id="KW-0539">Nucleus</keyword>
<dbReference type="PANTHER" id="PTHR46481:SF10">
    <property type="entry name" value="ZINC FINGER BED DOMAIN-CONTAINING PROTEIN 39"/>
    <property type="match status" value="1"/>
</dbReference>
<comment type="caution">
    <text evidence="9">The sequence shown here is derived from an EMBL/GenBank/DDBJ whole genome shotgun (WGS) entry which is preliminary data.</text>
</comment>
<dbReference type="InterPro" id="IPR008906">
    <property type="entry name" value="HATC_C_dom"/>
</dbReference>
<evidence type="ECO:0000259" key="8">
    <source>
        <dbReference type="Pfam" id="PF05699"/>
    </source>
</evidence>
<evidence type="ECO:0000256" key="5">
    <source>
        <dbReference type="ARBA" id="ARBA00023242"/>
    </source>
</evidence>
<evidence type="ECO:0000256" key="4">
    <source>
        <dbReference type="ARBA" id="ARBA00022833"/>
    </source>
</evidence>
<evidence type="ECO:0000259" key="7">
    <source>
        <dbReference type="Pfam" id="PF04937"/>
    </source>
</evidence>
<dbReference type="EMBL" id="VUJU01010374">
    <property type="protein sequence ID" value="KAF0714563.1"/>
    <property type="molecule type" value="Genomic_DNA"/>
</dbReference>
<feature type="compositionally biased region" description="Low complexity" evidence="6">
    <location>
        <begin position="600"/>
        <end position="619"/>
    </location>
</feature>
<reference evidence="9 10" key="1">
    <citation type="submission" date="2019-08" db="EMBL/GenBank/DDBJ databases">
        <title>Whole genome of Aphis craccivora.</title>
        <authorList>
            <person name="Voronova N.V."/>
            <person name="Shulinski R.S."/>
            <person name="Bandarenka Y.V."/>
            <person name="Zhorov D.G."/>
            <person name="Warner D."/>
        </authorList>
    </citation>
    <scope>NUCLEOTIDE SEQUENCE [LARGE SCALE GENOMIC DNA]</scope>
    <source>
        <strain evidence="9">180601</strain>
        <tissue evidence="9">Whole Body</tissue>
    </source>
</reference>
<dbReference type="SUPFAM" id="SSF53098">
    <property type="entry name" value="Ribonuclease H-like"/>
    <property type="match status" value="1"/>
</dbReference>
<evidence type="ECO:0000313" key="10">
    <source>
        <dbReference type="Proteomes" id="UP000478052"/>
    </source>
</evidence>
<accession>A0A6G0VYS2</accession>
<comment type="subcellular location">
    <subcellularLocation>
        <location evidence="1">Nucleus</location>
    </subcellularLocation>
</comment>
<gene>
    <name evidence="9" type="ORF">FWK35_00036771</name>
</gene>
<dbReference type="Pfam" id="PF05699">
    <property type="entry name" value="Dimer_Tnp_hAT"/>
    <property type="match status" value="1"/>
</dbReference>
<keyword evidence="10" id="KW-1185">Reference proteome</keyword>
<sequence length="757" mass="85934">MTKHLTNSKLCKIPHETRKALLRELNIFDKPKVVMQSVTTNSQLSSQEIDSPDEVDANKMLNNTENTTVPIFDVMKSFVDRMDDSSKNELDRLLARAIISSGTPFSIVENPLWVNFFQKLRPSYKIPQRKVLSGRLLNIEYEEVKSAVELQVRSSKFLSLQLDGWSNLRNEGIINFIISTPTPYFVKSVETKLEAHTGLYLFEEIDKVLTSYGSTKFLSVITDNASNCKKAGLLIEKKYPYISSIGCMSHTLHLLCCGILKLGSVKQCIQNVKKIVKAIKRSQRLGEMFRNIQNSPEYQSKKSLCLPIKTRWGSHLGMLNSIVSNKSCLQTLAVLTEGSELLGTELKSMLLEPNFWLYIEHIICILSPIVTWVIRMENDESIISLSYSCFKDIELAIKSVLERTAMLTELEKTFITSQMIKRKQYAIKPIHMAAHLLDPKTESLPISTDYEMEGIAYINMLSENDPNIMEDFSNFRSRSGGIWGNHFIWDSAKSTKTISWWKGLCRSSPLQNIAVRILSTPPTSAATERSFSTFSSIHTKSRNRLTTERATKMTYITHYHRSNMNSVKNSKKNKSKINLDHLMENEDTNNLEADDEYSEGESFSSSDDSDTNDSTNNDSSDSDGIIEDLDCRKPCSSASDVHITENDIIDINMEEEVTQIDTNSFVLVNFFGNTLKTKNQVFKYVCMVKSIQKTGFKVQGLKSVGGSKKHFKIIDGDVSVVKITDIISKLDFPKKTYDQKNKCMMYVFSLNIDINEQ</sequence>
<dbReference type="GO" id="GO:0046983">
    <property type="term" value="F:protein dimerization activity"/>
    <property type="evidence" value="ECO:0007669"/>
    <property type="project" value="InterPro"/>
</dbReference>
<feature type="domain" description="HAT C-terminal dimerisation" evidence="8">
    <location>
        <begin position="493"/>
        <end position="556"/>
    </location>
</feature>
<proteinExistence type="predicted"/>
<dbReference type="Pfam" id="PF04937">
    <property type="entry name" value="DUF659"/>
    <property type="match status" value="1"/>
</dbReference>
<organism evidence="9 10">
    <name type="scientific">Aphis craccivora</name>
    <name type="common">Cowpea aphid</name>
    <dbReference type="NCBI Taxonomy" id="307492"/>
    <lineage>
        <taxon>Eukaryota</taxon>
        <taxon>Metazoa</taxon>
        <taxon>Ecdysozoa</taxon>
        <taxon>Arthropoda</taxon>
        <taxon>Hexapoda</taxon>
        <taxon>Insecta</taxon>
        <taxon>Pterygota</taxon>
        <taxon>Neoptera</taxon>
        <taxon>Paraneoptera</taxon>
        <taxon>Hemiptera</taxon>
        <taxon>Sternorrhyncha</taxon>
        <taxon>Aphidomorpha</taxon>
        <taxon>Aphidoidea</taxon>
        <taxon>Aphididae</taxon>
        <taxon>Aphidini</taxon>
        <taxon>Aphis</taxon>
        <taxon>Aphis</taxon>
    </lineage>
</organism>
<evidence type="ECO:0000313" key="9">
    <source>
        <dbReference type="EMBL" id="KAF0714563.1"/>
    </source>
</evidence>
<dbReference type="InterPro" id="IPR007021">
    <property type="entry name" value="DUF659"/>
</dbReference>
<dbReference type="GO" id="GO:0005634">
    <property type="term" value="C:nucleus"/>
    <property type="evidence" value="ECO:0007669"/>
    <property type="project" value="UniProtKB-SubCell"/>
</dbReference>
<evidence type="ECO:0000256" key="3">
    <source>
        <dbReference type="ARBA" id="ARBA00022771"/>
    </source>
</evidence>
<dbReference type="SUPFAM" id="SSF140996">
    <property type="entry name" value="Hermes dimerisation domain"/>
    <property type="match status" value="1"/>
</dbReference>
<feature type="region of interest" description="Disordered" evidence="6">
    <location>
        <begin position="583"/>
        <end position="627"/>
    </location>
</feature>
<dbReference type="GO" id="GO:0008270">
    <property type="term" value="F:zinc ion binding"/>
    <property type="evidence" value="ECO:0007669"/>
    <property type="project" value="UniProtKB-KW"/>
</dbReference>
<feature type="compositionally biased region" description="Acidic residues" evidence="6">
    <location>
        <begin position="585"/>
        <end position="599"/>
    </location>
</feature>
<dbReference type="AlphaFoldDB" id="A0A6G0VYS2"/>
<dbReference type="InterPro" id="IPR052035">
    <property type="entry name" value="ZnF_BED_domain_contain"/>
</dbReference>
<protein>
    <submittedName>
        <fullName evidence="9">Putative AC transposase</fullName>
    </submittedName>
</protein>
<name>A0A6G0VYS2_APHCR</name>
<dbReference type="OrthoDB" id="4951847at2759"/>
<evidence type="ECO:0000256" key="2">
    <source>
        <dbReference type="ARBA" id="ARBA00022723"/>
    </source>
</evidence>
<dbReference type="InterPro" id="IPR012337">
    <property type="entry name" value="RNaseH-like_sf"/>
</dbReference>